<dbReference type="AlphaFoldDB" id="W2Z6Q3"/>
<protein>
    <submittedName>
        <fullName evidence="1">Uncharacterized protein</fullName>
    </submittedName>
</protein>
<comment type="caution">
    <text evidence="1">The sequence shown here is derived from an EMBL/GenBank/DDBJ whole genome shotgun (WGS) entry which is preliminary data.</text>
</comment>
<accession>W2Z6Q3</accession>
<gene>
    <name evidence="1" type="ORF">F442_10461</name>
</gene>
<evidence type="ECO:0000313" key="1">
    <source>
        <dbReference type="EMBL" id="ETP42646.1"/>
    </source>
</evidence>
<organism evidence="1 2">
    <name type="scientific">Phytophthora nicotianae P10297</name>
    <dbReference type="NCBI Taxonomy" id="1317064"/>
    <lineage>
        <taxon>Eukaryota</taxon>
        <taxon>Sar</taxon>
        <taxon>Stramenopiles</taxon>
        <taxon>Oomycota</taxon>
        <taxon>Peronosporomycetes</taxon>
        <taxon>Peronosporales</taxon>
        <taxon>Peronosporaceae</taxon>
        <taxon>Phytophthora</taxon>
    </lineage>
</organism>
<reference evidence="1 2" key="1">
    <citation type="submission" date="2013-11" db="EMBL/GenBank/DDBJ databases">
        <title>The Genome Sequence of Phytophthora parasitica P10297.</title>
        <authorList>
            <consortium name="The Broad Institute Genomics Platform"/>
            <person name="Russ C."/>
            <person name="Tyler B."/>
            <person name="Panabieres F."/>
            <person name="Shan W."/>
            <person name="Tripathy S."/>
            <person name="Grunwald N."/>
            <person name="Machado M."/>
            <person name="Johnson C.S."/>
            <person name="Walker B."/>
            <person name="Young S.K."/>
            <person name="Zeng Q."/>
            <person name="Gargeya S."/>
            <person name="Fitzgerald M."/>
            <person name="Haas B."/>
            <person name="Abouelleil A."/>
            <person name="Allen A.W."/>
            <person name="Alvarado L."/>
            <person name="Arachchi H.M."/>
            <person name="Berlin A.M."/>
            <person name="Chapman S.B."/>
            <person name="Gainer-Dewar J."/>
            <person name="Goldberg J."/>
            <person name="Griggs A."/>
            <person name="Gujja S."/>
            <person name="Hansen M."/>
            <person name="Howarth C."/>
            <person name="Imamovic A."/>
            <person name="Ireland A."/>
            <person name="Larimer J."/>
            <person name="McCowan C."/>
            <person name="Murphy C."/>
            <person name="Pearson M."/>
            <person name="Poon T.W."/>
            <person name="Priest M."/>
            <person name="Roberts A."/>
            <person name="Saif S."/>
            <person name="Shea T."/>
            <person name="Sisk P."/>
            <person name="Sykes S."/>
            <person name="Wortman J."/>
            <person name="Nusbaum C."/>
            <person name="Birren B."/>
        </authorList>
    </citation>
    <scope>NUCLEOTIDE SEQUENCE [LARGE SCALE GENOMIC DNA]</scope>
    <source>
        <strain evidence="1 2">P10297</strain>
    </source>
</reference>
<proteinExistence type="predicted"/>
<dbReference type="Proteomes" id="UP000018948">
    <property type="component" value="Unassembled WGS sequence"/>
</dbReference>
<name>W2Z6Q3_PHYNI</name>
<dbReference type="EMBL" id="ANIY01002165">
    <property type="protein sequence ID" value="ETP42646.1"/>
    <property type="molecule type" value="Genomic_DNA"/>
</dbReference>
<evidence type="ECO:0000313" key="2">
    <source>
        <dbReference type="Proteomes" id="UP000018948"/>
    </source>
</evidence>
<sequence length="60" mass="6957">MVLSKRAREGTPAEIAVYYNQLLLYYSGPEQLVFLDETAKADCDCMRRYAWLPRGRRATV</sequence>